<gene>
    <name evidence="1" type="primary">gp_72863</name>
</gene>
<reference evidence="1 2" key="1">
    <citation type="submission" date="2021-04" db="EMBL/GenBank/DDBJ databases">
        <authorList>
            <person name="Shkoporov A.N."/>
            <person name="Stockdale S.R."/>
            <person name="Guerin E."/>
            <person name="Ross R.P."/>
            <person name="Hill C."/>
        </authorList>
    </citation>
    <scope>NUCLEOTIDE SEQUENCE [LARGE SCALE GENOMIC DNA]</scope>
    <source>
        <strain evidence="2">cr19_1</strain>
    </source>
</reference>
<dbReference type="EMBL" id="MZ130494">
    <property type="protein sequence ID" value="QWM90831.1"/>
    <property type="molecule type" value="Genomic_DNA"/>
</dbReference>
<dbReference type="Proteomes" id="UP000827455">
    <property type="component" value="Segment"/>
</dbReference>
<dbReference type="KEGG" id="vg:75687263"/>
<proteinExistence type="predicted"/>
<dbReference type="RefSeq" id="YP_010509771.1">
    <property type="nucleotide sequence ID" value="NC_067212.1"/>
</dbReference>
<accession>A0AAE7RWR9</accession>
<keyword evidence="2" id="KW-1185">Reference proteome</keyword>
<sequence>MRTVKQIKATKRNFSILYLTSVLNMLDRIESWTRNYSIKEAIRMTRNSTKYAILVIKDTNYEHSFYGPQTDVKYECKESNQ</sequence>
<evidence type="ECO:0000313" key="2">
    <source>
        <dbReference type="Proteomes" id="UP000827455"/>
    </source>
</evidence>
<name>A0AAE7RWR9_9CAUD</name>
<evidence type="ECO:0000313" key="1">
    <source>
        <dbReference type="EMBL" id="QWM90831.1"/>
    </source>
</evidence>
<protein>
    <submittedName>
        <fullName evidence="1">Uncharacterized protein</fullName>
    </submittedName>
</protein>
<organism evidence="1 2">
    <name type="scientific">uncultured phage cr19_1</name>
    <dbReference type="NCBI Taxonomy" id="2986420"/>
    <lineage>
        <taxon>Viruses</taxon>
        <taxon>Duplodnaviria</taxon>
        <taxon>Heunggongvirae</taxon>
        <taxon>Uroviricota</taxon>
        <taxon>Caudoviricetes</taxon>
        <taxon>Crassvirales</taxon>
        <taxon>Suoliviridae</taxon>
        <taxon>Uncouvirinae</taxon>
        <taxon>Birpovirus</taxon>
        <taxon>Birpovirus hominis</taxon>
    </lineage>
</organism>
<dbReference type="GeneID" id="75687263"/>